<proteinExistence type="predicted"/>
<evidence type="ECO:0000313" key="3">
    <source>
        <dbReference type="Proteomes" id="UP001604277"/>
    </source>
</evidence>
<feature type="region of interest" description="Disordered" evidence="1">
    <location>
        <begin position="178"/>
        <end position="224"/>
    </location>
</feature>
<accession>A0ABD1VJ05</accession>
<sequence>MGITFSSSTWNLAMMPDVVENKTSGCSSPSSPPRLRHPTPWTTCLLSTLNYFHSMPPSNVALPSHSSIVSRIAATVNETTSNSGENHMQTRWEADELYPYGRSRYSMKQPRVLPPPLASLQRTSFRGVNEHPGPSAVLDNDIHYAYRARTESTRQTGYYGGNQEALEPSDVQLRQENTTNEDQKLKDISSRCDSQSSLSVSSPPNSPPHLSNDELDESGDSPVAFSGLGISSTNLCTVLKHRRKFRSGIG</sequence>
<name>A0ABD1VJ05_9LAMI</name>
<dbReference type="EMBL" id="JBFOLJ010000005">
    <property type="protein sequence ID" value="KAL2537330.1"/>
    <property type="molecule type" value="Genomic_DNA"/>
</dbReference>
<organism evidence="2 3">
    <name type="scientific">Forsythia ovata</name>
    <dbReference type="NCBI Taxonomy" id="205694"/>
    <lineage>
        <taxon>Eukaryota</taxon>
        <taxon>Viridiplantae</taxon>
        <taxon>Streptophyta</taxon>
        <taxon>Embryophyta</taxon>
        <taxon>Tracheophyta</taxon>
        <taxon>Spermatophyta</taxon>
        <taxon>Magnoliopsida</taxon>
        <taxon>eudicotyledons</taxon>
        <taxon>Gunneridae</taxon>
        <taxon>Pentapetalae</taxon>
        <taxon>asterids</taxon>
        <taxon>lamiids</taxon>
        <taxon>Lamiales</taxon>
        <taxon>Oleaceae</taxon>
        <taxon>Forsythieae</taxon>
        <taxon>Forsythia</taxon>
    </lineage>
</organism>
<comment type="caution">
    <text evidence="2">The sequence shown here is derived from an EMBL/GenBank/DDBJ whole genome shotgun (WGS) entry which is preliminary data.</text>
</comment>
<dbReference type="Proteomes" id="UP001604277">
    <property type="component" value="Unassembled WGS sequence"/>
</dbReference>
<feature type="compositionally biased region" description="Basic and acidic residues" evidence="1">
    <location>
        <begin position="181"/>
        <end position="190"/>
    </location>
</feature>
<dbReference type="AlphaFoldDB" id="A0ABD1VJ05"/>
<keyword evidence="3" id="KW-1185">Reference proteome</keyword>
<reference evidence="3" key="1">
    <citation type="submission" date="2024-07" db="EMBL/GenBank/DDBJ databases">
        <title>Two chromosome-level genome assemblies of Korean endemic species Abeliophyllum distichum and Forsythia ovata (Oleaceae).</title>
        <authorList>
            <person name="Jang H."/>
        </authorList>
    </citation>
    <scope>NUCLEOTIDE SEQUENCE [LARGE SCALE GENOMIC DNA]</scope>
</reference>
<evidence type="ECO:0000313" key="2">
    <source>
        <dbReference type="EMBL" id="KAL2537330.1"/>
    </source>
</evidence>
<protein>
    <submittedName>
        <fullName evidence="2">Uncharacterized protein</fullName>
    </submittedName>
</protein>
<feature type="compositionally biased region" description="Low complexity" evidence="1">
    <location>
        <begin position="191"/>
        <end position="203"/>
    </location>
</feature>
<gene>
    <name evidence="2" type="ORF">Fot_18721</name>
</gene>
<evidence type="ECO:0000256" key="1">
    <source>
        <dbReference type="SAM" id="MobiDB-lite"/>
    </source>
</evidence>